<dbReference type="GO" id="GO:0008270">
    <property type="term" value="F:zinc ion binding"/>
    <property type="evidence" value="ECO:0007669"/>
    <property type="project" value="UniProtKB-KW"/>
</dbReference>
<dbReference type="Gene3D" id="2.20.25.240">
    <property type="match status" value="1"/>
</dbReference>
<dbReference type="Pfam" id="PF04500">
    <property type="entry name" value="FLYWCH"/>
    <property type="match status" value="1"/>
</dbReference>
<protein>
    <recommendedName>
        <fullName evidence="4">FLYWCH-type domain-containing protein</fullName>
    </recommendedName>
</protein>
<proteinExistence type="predicted"/>
<evidence type="ECO:0000256" key="1">
    <source>
        <dbReference type="ARBA" id="ARBA00022723"/>
    </source>
</evidence>
<gene>
    <name evidence="5" type="ORF">LSINAPIS_LOCUS3503</name>
</gene>
<sequence>MICNHFIFETTLRGFPMIRCGNYRFSKDFCRGVRTRWRCLKRAGCPGSITTIDGEIIKVKNIHNH</sequence>
<keyword evidence="6" id="KW-1185">Reference proteome</keyword>
<dbReference type="EMBL" id="FZQP02000837">
    <property type="protein sequence ID" value="VVC90636.1"/>
    <property type="molecule type" value="Genomic_DNA"/>
</dbReference>
<name>A0A5E4PZ34_9NEOP</name>
<evidence type="ECO:0000256" key="3">
    <source>
        <dbReference type="ARBA" id="ARBA00022833"/>
    </source>
</evidence>
<accession>A0A5E4PZ34</accession>
<dbReference type="Proteomes" id="UP000324832">
    <property type="component" value="Unassembled WGS sequence"/>
</dbReference>
<evidence type="ECO:0000259" key="4">
    <source>
        <dbReference type="Pfam" id="PF04500"/>
    </source>
</evidence>
<evidence type="ECO:0000313" key="5">
    <source>
        <dbReference type="EMBL" id="VVC90636.1"/>
    </source>
</evidence>
<evidence type="ECO:0000313" key="6">
    <source>
        <dbReference type="Proteomes" id="UP000324832"/>
    </source>
</evidence>
<dbReference type="AlphaFoldDB" id="A0A5E4PZ34"/>
<organism evidence="5 6">
    <name type="scientific">Leptidea sinapis</name>
    <dbReference type="NCBI Taxonomy" id="189913"/>
    <lineage>
        <taxon>Eukaryota</taxon>
        <taxon>Metazoa</taxon>
        <taxon>Ecdysozoa</taxon>
        <taxon>Arthropoda</taxon>
        <taxon>Hexapoda</taxon>
        <taxon>Insecta</taxon>
        <taxon>Pterygota</taxon>
        <taxon>Neoptera</taxon>
        <taxon>Endopterygota</taxon>
        <taxon>Lepidoptera</taxon>
        <taxon>Glossata</taxon>
        <taxon>Ditrysia</taxon>
        <taxon>Papilionoidea</taxon>
        <taxon>Pieridae</taxon>
        <taxon>Dismorphiinae</taxon>
        <taxon>Leptidea</taxon>
    </lineage>
</organism>
<dbReference type="InterPro" id="IPR007588">
    <property type="entry name" value="Znf_FLYWCH"/>
</dbReference>
<keyword evidence="2" id="KW-0863">Zinc-finger</keyword>
<keyword evidence="3" id="KW-0862">Zinc</keyword>
<reference evidence="5 6" key="1">
    <citation type="submission" date="2017-07" db="EMBL/GenBank/DDBJ databases">
        <authorList>
            <person name="Talla V."/>
            <person name="Backstrom N."/>
        </authorList>
    </citation>
    <scope>NUCLEOTIDE SEQUENCE [LARGE SCALE GENOMIC DNA]</scope>
</reference>
<evidence type="ECO:0000256" key="2">
    <source>
        <dbReference type="ARBA" id="ARBA00022771"/>
    </source>
</evidence>
<feature type="domain" description="FLYWCH-type" evidence="4">
    <location>
        <begin position="9"/>
        <end position="65"/>
    </location>
</feature>
<keyword evidence="1" id="KW-0479">Metal-binding</keyword>